<dbReference type="RefSeq" id="WP_172277185.1">
    <property type="nucleotide sequence ID" value="NZ_CASGMU010000007.1"/>
</dbReference>
<proteinExistence type="predicted"/>
<keyword evidence="3" id="KW-1185">Reference proteome</keyword>
<dbReference type="Proteomes" id="UP000714420">
    <property type="component" value="Unassembled WGS sequence"/>
</dbReference>
<dbReference type="InterPro" id="IPR026444">
    <property type="entry name" value="Secre_tail"/>
</dbReference>
<reference evidence="2 3" key="1">
    <citation type="submission" date="2020-05" db="EMBL/GenBank/DDBJ databases">
        <title>Distinct polysaccharide utilization as determinants for interspecies competition between intestinal Prevotella spp.</title>
        <authorList>
            <person name="Galvez E.J.C."/>
            <person name="Iljazovic A."/>
            <person name="Strowig T."/>
        </authorList>
    </citation>
    <scope>NUCLEOTIDE SEQUENCE [LARGE SCALE GENOMIC DNA]</scope>
    <source>
        <strain evidence="2 3">PMUR</strain>
    </source>
</reference>
<protein>
    <submittedName>
        <fullName evidence="2">T9SS type A sorting domain-containing protein</fullName>
    </submittedName>
</protein>
<dbReference type="NCBIfam" id="TIGR04183">
    <property type="entry name" value="Por_Secre_tail"/>
    <property type="match status" value="1"/>
</dbReference>
<evidence type="ECO:0000313" key="2">
    <source>
        <dbReference type="EMBL" id="NPD93129.1"/>
    </source>
</evidence>
<feature type="signal peptide" evidence="1">
    <location>
        <begin position="1"/>
        <end position="24"/>
    </location>
</feature>
<keyword evidence="1" id="KW-0732">Signal</keyword>
<organism evidence="2 3">
    <name type="scientific">Xylanibacter muris</name>
    <dbReference type="NCBI Taxonomy" id="2736290"/>
    <lineage>
        <taxon>Bacteria</taxon>
        <taxon>Pseudomonadati</taxon>
        <taxon>Bacteroidota</taxon>
        <taxon>Bacteroidia</taxon>
        <taxon>Bacteroidales</taxon>
        <taxon>Prevotellaceae</taxon>
        <taxon>Xylanibacter</taxon>
    </lineage>
</organism>
<comment type="caution">
    <text evidence="2">The sequence shown here is derived from an EMBL/GenBank/DDBJ whole genome shotgun (WGS) entry which is preliminary data.</text>
</comment>
<evidence type="ECO:0000313" key="3">
    <source>
        <dbReference type="Proteomes" id="UP000714420"/>
    </source>
</evidence>
<dbReference type="EMBL" id="JABKKF010000016">
    <property type="protein sequence ID" value="NPD93129.1"/>
    <property type="molecule type" value="Genomic_DNA"/>
</dbReference>
<gene>
    <name evidence="2" type="ORF">HPS56_12445</name>
</gene>
<sequence>MRKSLLILSFISLISMVFPLTGNANESDLTAFEHVQEDNITITVEQSVIRVNGAAGMTLEVVSLTGKKVASVKIEGPAQRIELNLPKGCYILKVGKVVRKISVR</sequence>
<name>A0ABX2AQ82_9BACT</name>
<evidence type="ECO:0000256" key="1">
    <source>
        <dbReference type="SAM" id="SignalP"/>
    </source>
</evidence>
<accession>A0ABX2AQ82</accession>
<feature type="chain" id="PRO_5047111727" evidence="1">
    <location>
        <begin position="25"/>
        <end position="104"/>
    </location>
</feature>